<sequence>MNARDIDTALLAMLKARYGARWNIRRTENLWIATADDPDTDRAPTVVQPDVEAFVRELEEPPARACRPSSLLSSSWVAAHFDQAGDGAYISRESPRT</sequence>
<evidence type="ECO:0000313" key="2">
    <source>
        <dbReference type="Proteomes" id="UP000031675"/>
    </source>
</evidence>
<dbReference type="EMBL" id="JROO01000009">
    <property type="protein sequence ID" value="KIH99756.1"/>
    <property type="molecule type" value="Genomic_DNA"/>
</dbReference>
<comment type="caution">
    <text evidence="1">The sequence shown here is derived from an EMBL/GenBank/DDBJ whole genome shotgun (WGS) entry which is preliminary data.</text>
</comment>
<name>A0A0C2JEI5_9ACTN</name>
<dbReference type="Proteomes" id="UP000031675">
    <property type="component" value="Unassembled WGS sequence"/>
</dbReference>
<dbReference type="AlphaFoldDB" id="A0A0C2JEI5"/>
<evidence type="ECO:0000313" key="1">
    <source>
        <dbReference type="EMBL" id="KIH99756.1"/>
    </source>
</evidence>
<keyword evidence="2" id="KW-1185">Reference proteome</keyword>
<protein>
    <submittedName>
        <fullName evidence="1">Uncharacterized protein</fullName>
    </submittedName>
</protein>
<proteinExistence type="predicted"/>
<accession>A0A0C2JEI5</accession>
<organism evidence="1 2">
    <name type="scientific">Streptomonospora alba</name>
    <dbReference type="NCBI Taxonomy" id="183763"/>
    <lineage>
        <taxon>Bacteria</taxon>
        <taxon>Bacillati</taxon>
        <taxon>Actinomycetota</taxon>
        <taxon>Actinomycetes</taxon>
        <taxon>Streptosporangiales</taxon>
        <taxon>Nocardiopsidaceae</taxon>
        <taxon>Streptomonospora</taxon>
    </lineage>
</organism>
<dbReference type="RefSeq" id="WP_040271396.1">
    <property type="nucleotide sequence ID" value="NZ_JROO01000009.1"/>
</dbReference>
<gene>
    <name evidence="1" type="ORF">LP52_06025</name>
</gene>
<reference evidence="2" key="1">
    <citation type="journal article" date="2015" name="Chem. Biol.">
        <title>Structure, bioactivity, and resistance mechanism of streptomonomicin, an unusual lasso Peptide from an understudied halophilic actinomycete.</title>
        <authorList>
            <person name="Metelev M."/>
            <person name="Tietz J.I."/>
            <person name="Melby J.O."/>
            <person name="Blair P.M."/>
            <person name="Zhu L."/>
            <person name="Livnat I."/>
            <person name="Severinov K."/>
            <person name="Mitchell D.A."/>
        </authorList>
    </citation>
    <scope>NUCLEOTIDE SEQUENCE [LARGE SCALE GENOMIC DNA]</scope>
    <source>
        <strain evidence="2">YIM 90003</strain>
    </source>
</reference>